<dbReference type="Proteomes" id="UP000772434">
    <property type="component" value="Unassembled WGS sequence"/>
</dbReference>
<proteinExistence type="predicted"/>
<name>A0A9P5PWL5_9AGAR</name>
<evidence type="ECO:0000313" key="2">
    <source>
        <dbReference type="Proteomes" id="UP000772434"/>
    </source>
</evidence>
<keyword evidence="2" id="KW-1185">Reference proteome</keyword>
<dbReference type="OrthoDB" id="3335429at2759"/>
<protein>
    <recommendedName>
        <fullName evidence="3">BTB domain-containing protein</fullName>
    </recommendedName>
</protein>
<dbReference type="AlphaFoldDB" id="A0A9P5PWL5"/>
<evidence type="ECO:0000313" key="1">
    <source>
        <dbReference type="EMBL" id="KAF9073859.1"/>
    </source>
</evidence>
<evidence type="ECO:0008006" key="3">
    <source>
        <dbReference type="Google" id="ProtNLM"/>
    </source>
</evidence>
<comment type="caution">
    <text evidence="1">The sequence shown here is derived from an EMBL/GenBank/DDBJ whole genome shotgun (WGS) entry which is preliminary data.</text>
</comment>
<reference evidence="1" key="1">
    <citation type="submission" date="2020-11" db="EMBL/GenBank/DDBJ databases">
        <authorList>
            <consortium name="DOE Joint Genome Institute"/>
            <person name="Ahrendt S."/>
            <person name="Riley R."/>
            <person name="Andreopoulos W."/>
            <person name="Labutti K."/>
            <person name="Pangilinan J."/>
            <person name="Ruiz-Duenas F.J."/>
            <person name="Barrasa J.M."/>
            <person name="Sanchez-Garcia M."/>
            <person name="Camarero S."/>
            <person name="Miyauchi S."/>
            <person name="Serrano A."/>
            <person name="Linde D."/>
            <person name="Babiker R."/>
            <person name="Drula E."/>
            <person name="Ayuso-Fernandez I."/>
            <person name="Pacheco R."/>
            <person name="Padilla G."/>
            <person name="Ferreira P."/>
            <person name="Barriuso J."/>
            <person name="Kellner H."/>
            <person name="Castanera R."/>
            <person name="Alfaro M."/>
            <person name="Ramirez L."/>
            <person name="Pisabarro A.G."/>
            <person name="Kuo A."/>
            <person name="Tritt A."/>
            <person name="Lipzen A."/>
            <person name="He G."/>
            <person name="Yan M."/>
            <person name="Ng V."/>
            <person name="Cullen D."/>
            <person name="Martin F."/>
            <person name="Rosso M.-N."/>
            <person name="Henrissat B."/>
            <person name="Hibbett D."/>
            <person name="Martinez A.T."/>
            <person name="Grigoriev I.V."/>
        </authorList>
    </citation>
    <scope>NUCLEOTIDE SEQUENCE</scope>
    <source>
        <strain evidence="1">AH 40177</strain>
    </source>
</reference>
<accession>A0A9P5PWL5</accession>
<gene>
    <name evidence="1" type="ORF">BDP27DRAFT_1360090</name>
</gene>
<dbReference type="EMBL" id="JADNRY010000016">
    <property type="protein sequence ID" value="KAF9073859.1"/>
    <property type="molecule type" value="Genomic_DNA"/>
</dbReference>
<organism evidence="1 2">
    <name type="scientific">Rhodocollybia butyracea</name>
    <dbReference type="NCBI Taxonomy" id="206335"/>
    <lineage>
        <taxon>Eukaryota</taxon>
        <taxon>Fungi</taxon>
        <taxon>Dikarya</taxon>
        <taxon>Basidiomycota</taxon>
        <taxon>Agaricomycotina</taxon>
        <taxon>Agaricomycetes</taxon>
        <taxon>Agaricomycetidae</taxon>
        <taxon>Agaricales</taxon>
        <taxon>Marasmiineae</taxon>
        <taxon>Omphalotaceae</taxon>
        <taxon>Rhodocollybia</taxon>
    </lineage>
</organism>
<sequence length="278" mass="31477">MSFQCTNPDFYVRSADDAETFAVRRDALCTSEVFRDMFTCCGDSDETLDLHESADSLAALLTLLHHPPQPPTQFKRDEFNLIPKVWNDTKTVIPLPLLPMLFELADKYALPSDSVIGVLAEHLLAHAPEAPLTVFTFALKQGLQNVASKTTQYLQPMANYSLGEVALIPVEAYHRVIQLQDIRVKTMRQYLLSEDLFPHGYGECPSHLREATQLWHTKRMSLAVKLETLTDVAGEMENVAYQEPVQNCVLCRKACIAAVEMLRYKCRKIYRTVDKLPS</sequence>